<accession>A0ABX1E9Y8</accession>
<evidence type="ECO:0000313" key="4">
    <source>
        <dbReference type="Proteomes" id="UP000787635"/>
    </source>
</evidence>
<dbReference type="PANTHER" id="PTHR38340">
    <property type="entry name" value="S-LAYER PROTEIN"/>
    <property type="match status" value="1"/>
</dbReference>
<comment type="caution">
    <text evidence="3">The sequence shown here is derived from an EMBL/GenBank/DDBJ whole genome shotgun (WGS) entry which is preliminary data.</text>
</comment>
<dbReference type="EMBL" id="JAAVNE010000054">
    <property type="protein sequence ID" value="NKC33768.1"/>
    <property type="molecule type" value="Genomic_DNA"/>
</dbReference>
<dbReference type="InterPro" id="IPR011049">
    <property type="entry name" value="Serralysin-like_metalloprot_C"/>
</dbReference>
<dbReference type="Proteomes" id="UP000787635">
    <property type="component" value="Unassembled WGS sequence"/>
</dbReference>
<dbReference type="RefSeq" id="WP_168034490.1">
    <property type="nucleotide sequence ID" value="NZ_JAAVNE010000054.1"/>
</dbReference>
<dbReference type="PANTHER" id="PTHR38340:SF1">
    <property type="entry name" value="S-LAYER PROTEIN"/>
    <property type="match status" value="1"/>
</dbReference>
<keyword evidence="2" id="KW-0964">Secreted</keyword>
<dbReference type="InterPro" id="IPR050557">
    <property type="entry name" value="RTX_toxin/Mannuronan_C5-epim"/>
</dbReference>
<dbReference type="InterPro" id="IPR001343">
    <property type="entry name" value="Hemolysn_Ca-bd"/>
</dbReference>
<comment type="subcellular location">
    <subcellularLocation>
        <location evidence="1">Secreted</location>
    </subcellularLocation>
</comment>
<protein>
    <submittedName>
        <fullName evidence="3">Calcium-binding protein</fullName>
    </submittedName>
</protein>
<keyword evidence="4" id="KW-1185">Reference proteome</keyword>
<gene>
    <name evidence="3" type="ORF">HEQ75_23095</name>
</gene>
<name>A0ABX1E9Y8_9PROT</name>
<reference evidence="3 4" key="1">
    <citation type="submission" date="2020-03" db="EMBL/GenBank/DDBJ databases">
        <title>Roseomonas selenitidurans sp. nov. isolated from urban soil.</title>
        <authorList>
            <person name="Liu H."/>
        </authorList>
    </citation>
    <scope>NUCLEOTIDE SEQUENCE [LARGE SCALE GENOMIC DNA]</scope>
    <source>
        <strain evidence="3 4">BU-1</strain>
    </source>
</reference>
<proteinExistence type="predicted"/>
<sequence length="202" mass="20592">MASTATRILDRDLARVAGGTFTDRFGTEGADHINTGDGMDKVFGAGGNDTIATAGGQDEVHAGSGNDIVDAGAGEDKVFGGAGHDVLAGGSGTDELFGEDGDDHLRGGAGHGDKVFGGEGNDTMWWQAGDGNDELHGGNGQDNVMLQGLSLQQVLDGLQLYQGGNYSISGNAIVFDGPVNGQFMVNGELVKFFGIEQITIAG</sequence>
<evidence type="ECO:0000313" key="3">
    <source>
        <dbReference type="EMBL" id="NKC33768.1"/>
    </source>
</evidence>
<dbReference type="Pfam" id="PF00353">
    <property type="entry name" value="HemolysinCabind"/>
    <property type="match status" value="3"/>
</dbReference>
<dbReference type="PRINTS" id="PR00313">
    <property type="entry name" value="CABNDNGRPT"/>
</dbReference>
<dbReference type="Gene3D" id="2.150.10.10">
    <property type="entry name" value="Serralysin-like metalloprotease, C-terminal"/>
    <property type="match status" value="2"/>
</dbReference>
<evidence type="ECO:0000256" key="2">
    <source>
        <dbReference type="ARBA" id="ARBA00022525"/>
    </source>
</evidence>
<evidence type="ECO:0000256" key="1">
    <source>
        <dbReference type="ARBA" id="ARBA00004613"/>
    </source>
</evidence>
<organism evidence="3 4">
    <name type="scientific">Falsiroseomonas selenitidurans</name>
    <dbReference type="NCBI Taxonomy" id="2716335"/>
    <lineage>
        <taxon>Bacteria</taxon>
        <taxon>Pseudomonadati</taxon>
        <taxon>Pseudomonadota</taxon>
        <taxon>Alphaproteobacteria</taxon>
        <taxon>Acetobacterales</taxon>
        <taxon>Roseomonadaceae</taxon>
        <taxon>Falsiroseomonas</taxon>
    </lineage>
</organism>
<dbReference type="SUPFAM" id="SSF51120">
    <property type="entry name" value="beta-Roll"/>
    <property type="match status" value="1"/>
</dbReference>